<sequence>MKYVLYLRVSTRKQGDSGLGLEAQQAILSHFYAGQEILAQFVEVASGKDVDNRPRLREALALCQVEKATLAVAKIDRLSRNTEQALALYRQLDERLESCDIPNLDKFTLTLFMAIADRERELIAIRTKAALDVRRQQRGEWRTGSEAYRSGAAALKGTAVIRRKAARNAHNRRAAAYIRQQRAQGLSWTAIAAELNAHGFTTPRGKAFHPVQVQRLWKDV</sequence>
<keyword evidence="1" id="KW-0229">DNA integration</keyword>
<evidence type="ECO:0000256" key="5">
    <source>
        <dbReference type="PROSITE-ProRule" id="PRU10137"/>
    </source>
</evidence>
<keyword evidence="3" id="KW-0233">DNA recombination</keyword>
<dbReference type="InterPro" id="IPR006119">
    <property type="entry name" value="Resolv_N"/>
</dbReference>
<evidence type="ECO:0000256" key="3">
    <source>
        <dbReference type="ARBA" id="ARBA00023172"/>
    </source>
</evidence>
<keyword evidence="8" id="KW-1185">Reference proteome</keyword>
<dbReference type="Gene3D" id="3.40.50.1390">
    <property type="entry name" value="Resolvase, N-terminal catalytic domain"/>
    <property type="match status" value="1"/>
</dbReference>
<dbReference type="SMART" id="SM00857">
    <property type="entry name" value="Resolvase"/>
    <property type="match status" value="1"/>
</dbReference>
<dbReference type="GO" id="GO:0015074">
    <property type="term" value="P:DNA integration"/>
    <property type="evidence" value="ECO:0007669"/>
    <property type="project" value="UniProtKB-KW"/>
</dbReference>
<evidence type="ECO:0000256" key="2">
    <source>
        <dbReference type="ARBA" id="ARBA00023125"/>
    </source>
</evidence>
<dbReference type="AlphaFoldDB" id="A0A1G9UZW6"/>
<evidence type="ECO:0000313" key="7">
    <source>
        <dbReference type="EMBL" id="SDM65399.1"/>
    </source>
</evidence>
<feature type="domain" description="Resolvase/invertase-type recombinase catalytic" evidence="6">
    <location>
        <begin position="2"/>
        <end position="138"/>
    </location>
</feature>
<organism evidence="7 8">
    <name type="scientific">Catalinimonas alkaloidigena</name>
    <dbReference type="NCBI Taxonomy" id="1075417"/>
    <lineage>
        <taxon>Bacteria</taxon>
        <taxon>Pseudomonadati</taxon>
        <taxon>Bacteroidota</taxon>
        <taxon>Cytophagia</taxon>
        <taxon>Cytophagales</taxon>
        <taxon>Catalimonadaceae</taxon>
        <taxon>Catalinimonas</taxon>
    </lineage>
</organism>
<dbReference type="Pfam" id="PF00239">
    <property type="entry name" value="Resolvase"/>
    <property type="match status" value="1"/>
</dbReference>
<reference evidence="7 8" key="1">
    <citation type="submission" date="2016-10" db="EMBL/GenBank/DDBJ databases">
        <authorList>
            <person name="de Groot N.N."/>
        </authorList>
    </citation>
    <scope>NUCLEOTIDE SEQUENCE [LARGE SCALE GENOMIC DNA]</scope>
    <source>
        <strain evidence="7 8">DSM 25186</strain>
    </source>
</reference>
<dbReference type="PANTHER" id="PTHR30461:SF2">
    <property type="entry name" value="SERINE RECOMBINASE PINE-RELATED"/>
    <property type="match status" value="1"/>
</dbReference>
<feature type="active site" description="O-(5'-phospho-DNA)-serine intermediate" evidence="4 5">
    <location>
        <position position="10"/>
    </location>
</feature>
<dbReference type="InterPro" id="IPR036162">
    <property type="entry name" value="Resolvase-like_N_sf"/>
</dbReference>
<evidence type="ECO:0000313" key="8">
    <source>
        <dbReference type="Proteomes" id="UP000198510"/>
    </source>
</evidence>
<accession>A0A1G9UZW6</accession>
<dbReference type="PROSITE" id="PS51736">
    <property type="entry name" value="RECOMBINASES_3"/>
    <property type="match status" value="1"/>
</dbReference>
<protein>
    <submittedName>
        <fullName evidence="7">Site-specific DNA recombinase</fullName>
    </submittedName>
</protein>
<dbReference type="InterPro" id="IPR050639">
    <property type="entry name" value="SSR_resolvase"/>
</dbReference>
<evidence type="ECO:0000256" key="4">
    <source>
        <dbReference type="PIRSR" id="PIRSR606118-50"/>
    </source>
</evidence>
<dbReference type="Proteomes" id="UP000198510">
    <property type="component" value="Unassembled WGS sequence"/>
</dbReference>
<dbReference type="PANTHER" id="PTHR30461">
    <property type="entry name" value="DNA-INVERTASE FROM LAMBDOID PROPHAGE"/>
    <property type="match status" value="1"/>
</dbReference>
<dbReference type="STRING" id="1075417.SAMN05421823_11847"/>
<dbReference type="InterPro" id="IPR006118">
    <property type="entry name" value="Recombinase_CS"/>
</dbReference>
<dbReference type="PROSITE" id="PS00397">
    <property type="entry name" value="RECOMBINASES_1"/>
    <property type="match status" value="1"/>
</dbReference>
<dbReference type="CDD" id="cd00338">
    <property type="entry name" value="Ser_Recombinase"/>
    <property type="match status" value="1"/>
</dbReference>
<evidence type="ECO:0000256" key="1">
    <source>
        <dbReference type="ARBA" id="ARBA00022908"/>
    </source>
</evidence>
<dbReference type="SUPFAM" id="SSF53041">
    <property type="entry name" value="Resolvase-like"/>
    <property type="match status" value="1"/>
</dbReference>
<proteinExistence type="predicted"/>
<dbReference type="GO" id="GO:0003677">
    <property type="term" value="F:DNA binding"/>
    <property type="evidence" value="ECO:0007669"/>
    <property type="project" value="UniProtKB-KW"/>
</dbReference>
<evidence type="ECO:0000259" key="6">
    <source>
        <dbReference type="PROSITE" id="PS51736"/>
    </source>
</evidence>
<name>A0A1G9UZW6_9BACT</name>
<dbReference type="GO" id="GO:0000150">
    <property type="term" value="F:DNA strand exchange activity"/>
    <property type="evidence" value="ECO:0007669"/>
    <property type="project" value="InterPro"/>
</dbReference>
<gene>
    <name evidence="7" type="ORF">SAMN05421823_11847</name>
</gene>
<keyword evidence="2" id="KW-0238">DNA-binding</keyword>
<dbReference type="EMBL" id="FNFO01000018">
    <property type="protein sequence ID" value="SDM65399.1"/>
    <property type="molecule type" value="Genomic_DNA"/>
</dbReference>